<keyword evidence="2" id="KW-1185">Reference proteome</keyword>
<accession>A0A170PHQ2</accession>
<dbReference type="RefSeq" id="WP_095043759.1">
    <property type="nucleotide sequence ID" value="NZ_LN890655.1"/>
</dbReference>
<organism evidence="1 2">
    <name type="scientific">Candidatus Promineifilum breve</name>
    <dbReference type="NCBI Taxonomy" id="1806508"/>
    <lineage>
        <taxon>Bacteria</taxon>
        <taxon>Bacillati</taxon>
        <taxon>Chloroflexota</taxon>
        <taxon>Ardenticatenia</taxon>
        <taxon>Candidatus Promineifilales</taxon>
        <taxon>Candidatus Promineifilaceae</taxon>
        <taxon>Candidatus Promineifilum</taxon>
    </lineage>
</organism>
<sequence>MQVLDVPKVDRRARLAQLIRLYEQGQVSDLMDRTLYKLFSVEAAEEHKAINLLRSDLDALEARFGMESPDFFQRFENGEMGDDMDHIEWASLYQMYIRSCKRLELLTVEE</sequence>
<dbReference type="Proteomes" id="UP000215027">
    <property type="component" value="Chromosome I"/>
</dbReference>
<reference evidence="1" key="1">
    <citation type="submission" date="2016-01" db="EMBL/GenBank/DDBJ databases">
        <authorList>
            <person name="Mcilroy J.S."/>
            <person name="Karst M S."/>
            <person name="Albertsen M."/>
        </authorList>
    </citation>
    <scope>NUCLEOTIDE SEQUENCE</scope>
    <source>
        <strain evidence="1">Cfx-K</strain>
    </source>
</reference>
<proteinExistence type="predicted"/>
<evidence type="ECO:0000313" key="1">
    <source>
        <dbReference type="EMBL" id="CUS04427.2"/>
    </source>
</evidence>
<evidence type="ECO:0000313" key="2">
    <source>
        <dbReference type="Proteomes" id="UP000215027"/>
    </source>
</evidence>
<protein>
    <submittedName>
        <fullName evidence="1">Uncharacterized protein</fullName>
    </submittedName>
</protein>
<name>A0A170PHQ2_9CHLR</name>
<dbReference type="KEGG" id="pbf:CFX0092_A2549"/>
<gene>
    <name evidence="1" type="ORF">CFX0092_A2549</name>
</gene>
<dbReference type="AlphaFoldDB" id="A0A170PHQ2"/>
<dbReference type="OrthoDB" id="161134at2"/>
<dbReference type="EMBL" id="LN890655">
    <property type="protein sequence ID" value="CUS04427.2"/>
    <property type="molecule type" value="Genomic_DNA"/>
</dbReference>